<proteinExistence type="predicted"/>
<name>A0A382CJT2_9ZZZZ</name>
<protein>
    <submittedName>
        <fullName evidence="1">Uncharacterized protein</fullName>
    </submittedName>
</protein>
<organism evidence="1">
    <name type="scientific">marine metagenome</name>
    <dbReference type="NCBI Taxonomy" id="408172"/>
    <lineage>
        <taxon>unclassified sequences</taxon>
        <taxon>metagenomes</taxon>
        <taxon>ecological metagenomes</taxon>
    </lineage>
</organism>
<dbReference type="EMBL" id="UINC01034902">
    <property type="protein sequence ID" value="SVB26458.1"/>
    <property type="molecule type" value="Genomic_DNA"/>
</dbReference>
<dbReference type="AlphaFoldDB" id="A0A382CJT2"/>
<sequence length="40" mass="4446">MSLAKYISVNIPLQLFTTLQMGIIKGPVLLGKAGPYRWRA</sequence>
<accession>A0A382CJT2</accession>
<evidence type="ECO:0000313" key="1">
    <source>
        <dbReference type="EMBL" id="SVB26458.1"/>
    </source>
</evidence>
<gene>
    <name evidence="1" type="ORF">METZ01_LOCUS179312</name>
</gene>
<reference evidence="1" key="1">
    <citation type="submission" date="2018-05" db="EMBL/GenBank/DDBJ databases">
        <authorList>
            <person name="Lanie J.A."/>
            <person name="Ng W.-L."/>
            <person name="Kazmierczak K.M."/>
            <person name="Andrzejewski T.M."/>
            <person name="Davidsen T.M."/>
            <person name="Wayne K.J."/>
            <person name="Tettelin H."/>
            <person name="Glass J.I."/>
            <person name="Rusch D."/>
            <person name="Podicherti R."/>
            <person name="Tsui H.-C.T."/>
            <person name="Winkler M.E."/>
        </authorList>
    </citation>
    <scope>NUCLEOTIDE SEQUENCE</scope>
</reference>